<feature type="compositionally biased region" description="Low complexity" evidence="1">
    <location>
        <begin position="43"/>
        <end position="56"/>
    </location>
</feature>
<dbReference type="AlphaFoldDB" id="A0A5B0PZM5"/>
<protein>
    <submittedName>
        <fullName evidence="2">Uncharacterized protein</fullName>
    </submittedName>
</protein>
<feature type="region of interest" description="Disordered" evidence="1">
    <location>
        <begin position="1"/>
        <end position="82"/>
    </location>
</feature>
<feature type="compositionally biased region" description="Polar residues" evidence="1">
    <location>
        <begin position="57"/>
        <end position="67"/>
    </location>
</feature>
<feature type="compositionally biased region" description="Polar residues" evidence="1">
    <location>
        <begin position="17"/>
        <end position="30"/>
    </location>
</feature>
<gene>
    <name evidence="2" type="ORF">PGT21_033646</name>
</gene>
<keyword evidence="3" id="KW-1185">Reference proteome</keyword>
<dbReference type="Proteomes" id="UP000324748">
    <property type="component" value="Unassembled WGS sequence"/>
</dbReference>
<proteinExistence type="predicted"/>
<name>A0A5B0PZM5_PUCGR</name>
<dbReference type="EMBL" id="VSWC01000040">
    <property type="protein sequence ID" value="KAA1106346.1"/>
    <property type="molecule type" value="Genomic_DNA"/>
</dbReference>
<evidence type="ECO:0000256" key="1">
    <source>
        <dbReference type="SAM" id="MobiDB-lite"/>
    </source>
</evidence>
<reference evidence="2 3" key="1">
    <citation type="submission" date="2019-05" db="EMBL/GenBank/DDBJ databases">
        <title>Emergence of the Ug99 lineage of the wheat stem rust pathogen through somatic hybridization.</title>
        <authorList>
            <person name="Li F."/>
            <person name="Upadhyaya N.M."/>
            <person name="Sperschneider J."/>
            <person name="Matny O."/>
            <person name="Nguyen-Phuc H."/>
            <person name="Mago R."/>
            <person name="Raley C."/>
            <person name="Miller M.E."/>
            <person name="Silverstein K.A.T."/>
            <person name="Henningsen E."/>
            <person name="Hirsch C.D."/>
            <person name="Visser B."/>
            <person name="Pretorius Z.A."/>
            <person name="Steffenson B.J."/>
            <person name="Schwessinger B."/>
            <person name="Dodds P.N."/>
            <person name="Figueroa M."/>
        </authorList>
    </citation>
    <scope>NUCLEOTIDE SEQUENCE [LARGE SCALE GENOMIC DNA]</scope>
    <source>
        <strain evidence="2">21-0</strain>
    </source>
</reference>
<organism evidence="2 3">
    <name type="scientific">Puccinia graminis f. sp. tritici</name>
    <dbReference type="NCBI Taxonomy" id="56615"/>
    <lineage>
        <taxon>Eukaryota</taxon>
        <taxon>Fungi</taxon>
        <taxon>Dikarya</taxon>
        <taxon>Basidiomycota</taxon>
        <taxon>Pucciniomycotina</taxon>
        <taxon>Pucciniomycetes</taxon>
        <taxon>Pucciniales</taxon>
        <taxon>Pucciniaceae</taxon>
        <taxon>Puccinia</taxon>
    </lineage>
</organism>
<sequence length="82" mass="9090">MSTYEYEAGGKGRSGVRITTTPKVHTSPTLKQERRTKPHKTTHPPTQSSSSSSSSSPKTIHQNTGPKNTIRYVDMFSKKERG</sequence>
<evidence type="ECO:0000313" key="2">
    <source>
        <dbReference type="EMBL" id="KAA1106346.1"/>
    </source>
</evidence>
<evidence type="ECO:0000313" key="3">
    <source>
        <dbReference type="Proteomes" id="UP000324748"/>
    </source>
</evidence>
<comment type="caution">
    <text evidence="2">The sequence shown here is derived from an EMBL/GenBank/DDBJ whole genome shotgun (WGS) entry which is preliminary data.</text>
</comment>
<accession>A0A5B0PZM5</accession>